<dbReference type="PANTHER" id="PTHR33744">
    <property type="entry name" value="CARBOHYDRATE DIACID REGULATOR"/>
    <property type="match status" value="1"/>
</dbReference>
<evidence type="ECO:0000256" key="1">
    <source>
        <dbReference type="ARBA" id="ARBA00006754"/>
    </source>
</evidence>
<sequence length="385" mass="42033">MKTVGEQLLARVDELCAEQCRIIRERVAAYRDPVLVTDEDLFAAGRDQMVYVLAAMGSGAPDTSAAARVGRLRAEQGVPLADVMSAYRAGGQFLWDALSQAIDAAGLSRQELRAAASQAWQNHDRYTDAMAEGYRDVVVEQLIQRDQERAALVSGLIDGRFPAGITAWNAAHQLGLPESGAFVVVAVESGPLDYRTLRSAEKALRGQGFASAWRVDPDMQVGIVALPTPSRLEELGETLRNLGVRRIGVSPVYDGYPPPGPPLNYAKAALLAATEDDPAVAFDANPYAVAAITDPQTMARYRDLVLGSLTEIGVVDRQLLVDTFRQWVDCDGSIPATARVLFCHPNTVRYRLRRLKQLTGRDVARPRDIAELHLAVEADRRLSWA</sequence>
<protein>
    <submittedName>
        <fullName evidence="5">Regulator of polyketide synthase expression</fullName>
    </submittedName>
</protein>
<comment type="similarity">
    <text evidence="1">Belongs to the CdaR family.</text>
</comment>
<gene>
    <name evidence="5" type="ORF">ERS075579_03514</name>
</gene>
<evidence type="ECO:0000313" key="5">
    <source>
        <dbReference type="EMBL" id="CPV62913.1"/>
    </source>
</evidence>
<reference evidence="5 6" key="1">
    <citation type="submission" date="2015-03" db="EMBL/GenBank/DDBJ databases">
        <authorList>
            <person name="Murphy D."/>
        </authorList>
    </citation>
    <scope>NUCLEOTIDE SEQUENCE [LARGE SCALE GENOMIC DNA]</scope>
    <source>
        <strain evidence="5 6">PAP088</strain>
    </source>
</reference>
<dbReference type="PANTHER" id="PTHR33744:SF1">
    <property type="entry name" value="DNA-BINDING TRANSCRIPTIONAL ACTIVATOR ADER"/>
    <property type="match status" value="1"/>
</dbReference>
<name>A0A0U0ZQW8_9MYCO</name>
<dbReference type="Proteomes" id="UP000045782">
    <property type="component" value="Unassembled WGS sequence"/>
</dbReference>
<dbReference type="Pfam" id="PF17853">
    <property type="entry name" value="GGDEF_2"/>
    <property type="match status" value="1"/>
</dbReference>
<dbReference type="EMBL" id="CSWP01000007">
    <property type="protein sequence ID" value="CPV62913.1"/>
    <property type="molecule type" value="Genomic_DNA"/>
</dbReference>
<feature type="domain" description="CdaR GGDEF-like" evidence="4">
    <location>
        <begin position="166"/>
        <end position="256"/>
    </location>
</feature>
<dbReference type="InterPro" id="IPR051448">
    <property type="entry name" value="CdaR-like_regulators"/>
</dbReference>
<evidence type="ECO:0000313" key="6">
    <source>
        <dbReference type="Proteomes" id="UP000045782"/>
    </source>
</evidence>
<organism evidence="5 6">
    <name type="scientific">Mycobacteroides abscessus</name>
    <dbReference type="NCBI Taxonomy" id="36809"/>
    <lineage>
        <taxon>Bacteria</taxon>
        <taxon>Bacillati</taxon>
        <taxon>Actinomycetota</taxon>
        <taxon>Actinomycetes</taxon>
        <taxon>Mycobacteriales</taxon>
        <taxon>Mycobacteriaceae</taxon>
        <taxon>Mycobacteroides</taxon>
    </lineage>
</organism>
<dbReference type="InterPro" id="IPR041522">
    <property type="entry name" value="CdaR_GGDEF"/>
</dbReference>
<dbReference type="InterPro" id="IPR042070">
    <property type="entry name" value="PucR_C-HTH_sf"/>
</dbReference>
<dbReference type="AlphaFoldDB" id="A0A0U0ZQW8"/>
<dbReference type="InterPro" id="IPR025751">
    <property type="entry name" value="RsbRD_N_dom"/>
</dbReference>
<proteinExistence type="inferred from homology"/>
<dbReference type="Pfam" id="PF14361">
    <property type="entry name" value="RsbRD_N"/>
    <property type="match status" value="1"/>
</dbReference>
<accession>A0A0U0ZQW8</accession>
<evidence type="ECO:0000259" key="3">
    <source>
        <dbReference type="Pfam" id="PF14361"/>
    </source>
</evidence>
<evidence type="ECO:0000259" key="4">
    <source>
        <dbReference type="Pfam" id="PF17853"/>
    </source>
</evidence>
<dbReference type="Gene3D" id="1.10.10.2840">
    <property type="entry name" value="PucR C-terminal helix-turn-helix domain"/>
    <property type="match status" value="1"/>
</dbReference>
<evidence type="ECO:0000259" key="2">
    <source>
        <dbReference type="Pfam" id="PF13556"/>
    </source>
</evidence>
<feature type="domain" description="PucR C-terminal helix-turn-helix" evidence="2">
    <location>
        <begin position="320"/>
        <end position="378"/>
    </location>
</feature>
<dbReference type="InterPro" id="IPR025736">
    <property type="entry name" value="PucR_C-HTH_dom"/>
</dbReference>
<dbReference type="Pfam" id="PF13556">
    <property type="entry name" value="HTH_30"/>
    <property type="match status" value="1"/>
</dbReference>
<feature type="domain" description="RsbT co-antagonist protein RsbRD N-terminal" evidence="3">
    <location>
        <begin position="13"/>
        <end position="149"/>
    </location>
</feature>